<keyword evidence="8" id="KW-1185">Reference proteome</keyword>
<keyword evidence="5 6" id="KW-0472">Membrane</keyword>
<feature type="transmembrane region" description="Helical" evidence="6">
    <location>
        <begin position="85"/>
        <end position="106"/>
    </location>
</feature>
<dbReference type="GO" id="GO:0005886">
    <property type="term" value="C:plasma membrane"/>
    <property type="evidence" value="ECO:0007669"/>
    <property type="project" value="TreeGrafter"/>
</dbReference>
<evidence type="ECO:0000256" key="4">
    <source>
        <dbReference type="ARBA" id="ARBA00022989"/>
    </source>
</evidence>
<dbReference type="SUPFAM" id="SSF48652">
    <property type="entry name" value="Tetraspanin"/>
    <property type="match status" value="1"/>
</dbReference>
<feature type="transmembrane region" description="Helical" evidence="6">
    <location>
        <begin position="12"/>
        <end position="34"/>
    </location>
</feature>
<keyword evidence="4 6" id="KW-1133">Transmembrane helix</keyword>
<dbReference type="InterPro" id="IPR008952">
    <property type="entry name" value="Tetraspanin_EC2_sf"/>
</dbReference>
<dbReference type="PANTHER" id="PTHR19282">
    <property type="entry name" value="TETRASPANIN"/>
    <property type="match status" value="1"/>
</dbReference>
<name>A0A8J1Y5N0_OWEFU</name>
<organism evidence="7 8">
    <name type="scientific">Owenia fusiformis</name>
    <name type="common">Polychaete worm</name>
    <dbReference type="NCBI Taxonomy" id="6347"/>
    <lineage>
        <taxon>Eukaryota</taxon>
        <taxon>Metazoa</taxon>
        <taxon>Spiralia</taxon>
        <taxon>Lophotrochozoa</taxon>
        <taxon>Annelida</taxon>
        <taxon>Polychaeta</taxon>
        <taxon>Sedentaria</taxon>
        <taxon>Canalipalpata</taxon>
        <taxon>Sabellida</taxon>
        <taxon>Oweniida</taxon>
        <taxon>Oweniidae</taxon>
        <taxon>Owenia</taxon>
    </lineage>
</organism>
<proteinExistence type="inferred from homology"/>
<keyword evidence="3 6" id="KW-0812">Transmembrane</keyword>
<dbReference type="InterPro" id="IPR000301">
    <property type="entry name" value="Tetraspanin_animals"/>
</dbReference>
<evidence type="ECO:0000256" key="3">
    <source>
        <dbReference type="ARBA" id="ARBA00022692"/>
    </source>
</evidence>
<dbReference type="Proteomes" id="UP000749559">
    <property type="component" value="Unassembled WGS sequence"/>
</dbReference>
<dbReference type="PANTHER" id="PTHR19282:SF456">
    <property type="entry name" value="CD63 MOLECULE"/>
    <property type="match status" value="1"/>
</dbReference>
<dbReference type="EMBL" id="CAIIXF020000007">
    <property type="protein sequence ID" value="CAH1788413.1"/>
    <property type="molecule type" value="Genomic_DNA"/>
</dbReference>
<comment type="subcellular location">
    <subcellularLocation>
        <location evidence="1 6">Membrane</location>
        <topology evidence="1 6">Multi-pass membrane protein</topology>
    </subcellularLocation>
</comment>
<evidence type="ECO:0000313" key="8">
    <source>
        <dbReference type="Proteomes" id="UP000749559"/>
    </source>
</evidence>
<evidence type="ECO:0000256" key="2">
    <source>
        <dbReference type="ARBA" id="ARBA00006840"/>
    </source>
</evidence>
<sequence length="252" mass="27229">MVEGGMKCVKYLLFAFNLIFFLAGLGLIIAGVVVQTTFKDYVDFLGGQFSAAAIVLVVVGVIIFIVGFFGCCGAWKENYCMTMTFAALLTIIFIVEIAVGIAAYVMRDQVRTIIQEKMSEGMQNYGKSGKDGVTQIWDKIQQDFQCCGTNNYTDWAGYNLTATVNNVTTPITAPASCCDSKIFKTEPTCASTVANLSGTPKGRGCLSGFEDWIKKNIIIIGGVGIGLAFVQVLGIILACCLGRTIKKEYEVV</sequence>
<evidence type="ECO:0000256" key="5">
    <source>
        <dbReference type="ARBA" id="ARBA00023136"/>
    </source>
</evidence>
<dbReference type="Gene3D" id="1.10.1450.10">
    <property type="entry name" value="Tetraspanin"/>
    <property type="match status" value="1"/>
</dbReference>
<comment type="similarity">
    <text evidence="2 6">Belongs to the tetraspanin (TM4SF) family.</text>
</comment>
<dbReference type="PRINTS" id="PR00259">
    <property type="entry name" value="TMFOUR"/>
</dbReference>
<evidence type="ECO:0000313" key="7">
    <source>
        <dbReference type="EMBL" id="CAH1788413.1"/>
    </source>
</evidence>
<dbReference type="Pfam" id="PF00335">
    <property type="entry name" value="Tetraspanin"/>
    <property type="match status" value="1"/>
</dbReference>
<evidence type="ECO:0000256" key="1">
    <source>
        <dbReference type="ARBA" id="ARBA00004141"/>
    </source>
</evidence>
<dbReference type="InterPro" id="IPR018499">
    <property type="entry name" value="Tetraspanin/Peripherin"/>
</dbReference>
<comment type="caution">
    <text evidence="7">The sequence shown here is derived from an EMBL/GenBank/DDBJ whole genome shotgun (WGS) entry which is preliminary data.</text>
</comment>
<accession>A0A8J1Y5N0</accession>
<dbReference type="OrthoDB" id="10033535at2759"/>
<reference evidence="7" key="1">
    <citation type="submission" date="2022-03" db="EMBL/GenBank/DDBJ databases">
        <authorList>
            <person name="Martin C."/>
        </authorList>
    </citation>
    <scope>NUCLEOTIDE SEQUENCE</scope>
</reference>
<gene>
    <name evidence="7" type="ORF">OFUS_LOCUS13950</name>
</gene>
<protein>
    <recommendedName>
        <fullName evidence="6">Tetraspanin</fullName>
    </recommendedName>
</protein>
<dbReference type="PIRSF" id="PIRSF002419">
    <property type="entry name" value="Tetraspanin"/>
    <property type="match status" value="1"/>
</dbReference>
<feature type="transmembrane region" description="Helical" evidence="6">
    <location>
        <begin position="217"/>
        <end position="241"/>
    </location>
</feature>
<evidence type="ECO:0000256" key="6">
    <source>
        <dbReference type="RuleBase" id="RU361218"/>
    </source>
</evidence>
<dbReference type="AlphaFoldDB" id="A0A8J1Y5N0"/>
<feature type="transmembrane region" description="Helical" evidence="6">
    <location>
        <begin position="49"/>
        <end position="73"/>
    </location>
</feature>